<dbReference type="Proteomes" id="UP000298860">
    <property type="component" value="Unassembled WGS sequence"/>
</dbReference>
<evidence type="ECO:0000313" key="4">
    <source>
        <dbReference type="Proteomes" id="UP000298860"/>
    </source>
</evidence>
<name>A0A4D4J1L2_9PSEU</name>
<gene>
    <name evidence="3" type="ORF">GTS_06050</name>
</gene>
<comment type="caution">
    <text evidence="3">The sequence shown here is derived from an EMBL/GenBank/DDBJ whole genome shotgun (WGS) entry which is preliminary data.</text>
</comment>
<evidence type="ECO:0008006" key="5">
    <source>
        <dbReference type="Google" id="ProtNLM"/>
    </source>
</evidence>
<feature type="transmembrane region" description="Helical" evidence="2">
    <location>
        <begin position="46"/>
        <end position="63"/>
    </location>
</feature>
<keyword evidence="2" id="KW-1133">Transmembrane helix</keyword>
<protein>
    <recommendedName>
        <fullName evidence="5">Pentapeptide repeat protein</fullName>
    </recommendedName>
</protein>
<dbReference type="Gene3D" id="2.160.20.80">
    <property type="entry name" value="E3 ubiquitin-protein ligase SopA"/>
    <property type="match status" value="1"/>
</dbReference>
<feature type="transmembrane region" description="Helical" evidence="2">
    <location>
        <begin position="7"/>
        <end position="26"/>
    </location>
</feature>
<dbReference type="Pfam" id="PF13576">
    <property type="entry name" value="Pentapeptide_3"/>
    <property type="match status" value="1"/>
</dbReference>
<dbReference type="SUPFAM" id="SSF141571">
    <property type="entry name" value="Pentapeptide repeat-like"/>
    <property type="match status" value="1"/>
</dbReference>
<keyword evidence="2" id="KW-0812">Transmembrane</keyword>
<dbReference type="EMBL" id="BJFL01000002">
    <property type="protein sequence ID" value="GDY28972.1"/>
    <property type="molecule type" value="Genomic_DNA"/>
</dbReference>
<keyword evidence="4" id="KW-1185">Reference proteome</keyword>
<reference evidence="4" key="1">
    <citation type="submission" date="2019-04" db="EMBL/GenBank/DDBJ databases">
        <title>Draft genome sequence of Pseudonocardiaceae bacterium SL3-2-4.</title>
        <authorList>
            <person name="Ningsih F."/>
            <person name="Yokota A."/>
            <person name="Sakai Y."/>
            <person name="Nanatani K."/>
            <person name="Yabe S."/>
            <person name="Oetari A."/>
            <person name="Sjamsuridzal W."/>
        </authorList>
    </citation>
    <scope>NUCLEOTIDE SEQUENCE [LARGE SCALE GENOMIC DNA]</scope>
    <source>
        <strain evidence="4">SL3-2-4</strain>
    </source>
</reference>
<proteinExistence type="predicted"/>
<evidence type="ECO:0000256" key="2">
    <source>
        <dbReference type="SAM" id="Phobius"/>
    </source>
</evidence>
<dbReference type="InterPro" id="IPR001646">
    <property type="entry name" value="5peptide_repeat"/>
</dbReference>
<accession>A0A4D4J1L2</accession>
<feature type="region of interest" description="Disordered" evidence="1">
    <location>
        <begin position="142"/>
        <end position="170"/>
    </location>
</feature>
<sequence length="341" mass="37393">MLSTTTIAVWAVGLIIVAGLSVAVLWTQFSNGDQRDSVRLDTIRTAASIVVGTGGAAALLLTARRQRSTELDLKQNEHDATERRVTELYGKAADQLGSDKAPLRLAGLYALERLAQGNPAHRQTIVNLICAYLRMPFVPPPTPSPADLSSTDGRTGRRRLSAVRPRVRPADGPAELQELEVRQTAQRLLVEHLRPGKDDRQPDPSYWEGMDLNLTGATLVKLVMTHARVRSATFHGATFHGPTTFRGTVFMRNADFRATRFVGLADFRRVTFDEESATFKGAVFEGEVDFGTHTAAPLAGATTRTTGETRRKWPAEWAARDISGRPGWARLVARDQAAESR</sequence>
<evidence type="ECO:0000256" key="1">
    <source>
        <dbReference type="SAM" id="MobiDB-lite"/>
    </source>
</evidence>
<organism evidence="3 4">
    <name type="scientific">Gandjariella thermophila</name>
    <dbReference type="NCBI Taxonomy" id="1931992"/>
    <lineage>
        <taxon>Bacteria</taxon>
        <taxon>Bacillati</taxon>
        <taxon>Actinomycetota</taxon>
        <taxon>Actinomycetes</taxon>
        <taxon>Pseudonocardiales</taxon>
        <taxon>Pseudonocardiaceae</taxon>
        <taxon>Gandjariella</taxon>
    </lineage>
</organism>
<feature type="compositionally biased region" description="Basic residues" evidence="1">
    <location>
        <begin position="156"/>
        <end position="167"/>
    </location>
</feature>
<dbReference type="RefSeq" id="WP_225978056.1">
    <property type="nucleotide sequence ID" value="NZ_BJFL01000002.1"/>
</dbReference>
<dbReference type="AlphaFoldDB" id="A0A4D4J1L2"/>
<evidence type="ECO:0000313" key="3">
    <source>
        <dbReference type="EMBL" id="GDY28972.1"/>
    </source>
</evidence>
<keyword evidence="2" id="KW-0472">Membrane</keyword>